<evidence type="ECO:0000313" key="3">
    <source>
        <dbReference type="EMBL" id="CUH99246.1"/>
    </source>
</evidence>
<dbReference type="Proteomes" id="UP000051326">
    <property type="component" value="Unassembled WGS sequence"/>
</dbReference>
<feature type="region of interest" description="Disordered" evidence="1">
    <location>
        <begin position="1"/>
        <end position="20"/>
    </location>
</feature>
<accession>A0A0P1HKM4</accession>
<keyword evidence="2" id="KW-1133">Transmembrane helix</keyword>
<dbReference type="RefSeq" id="WP_058285402.1">
    <property type="nucleotide sequence ID" value="NZ_CP081058.1"/>
</dbReference>
<organism evidence="3 4">
    <name type="scientific">Leisingera aquaemixtae</name>
    <dbReference type="NCBI Taxonomy" id="1396826"/>
    <lineage>
        <taxon>Bacteria</taxon>
        <taxon>Pseudomonadati</taxon>
        <taxon>Pseudomonadota</taxon>
        <taxon>Alphaproteobacteria</taxon>
        <taxon>Rhodobacterales</taxon>
        <taxon>Roseobacteraceae</taxon>
        <taxon>Leisingera</taxon>
    </lineage>
</organism>
<keyword evidence="2" id="KW-0812">Transmembrane</keyword>
<sequence length="150" mass="16194">MRLPQPDAFSPEDLDDGVDMLSADPSQILEWSGTDRPRAEWDYEEVEGWRQFLAQARARENEKAPPLSDYVITGIGVTAIVIGVGLTAPVTGVPALVGLWVGGAGSLATLAGAVKLVRHNNRSNTRLCIIDQAQRLLEARLLSHNAPPES</sequence>
<dbReference type="AlphaFoldDB" id="A0A0P1HKM4"/>
<dbReference type="STRING" id="1396826.PHA8399_01362"/>
<gene>
    <name evidence="3" type="ORF">PHA8399_01362</name>
</gene>
<evidence type="ECO:0000256" key="2">
    <source>
        <dbReference type="SAM" id="Phobius"/>
    </source>
</evidence>
<proteinExistence type="predicted"/>
<name>A0A0P1HKM4_9RHOB</name>
<feature type="transmembrane region" description="Helical" evidence="2">
    <location>
        <begin position="97"/>
        <end position="117"/>
    </location>
</feature>
<protein>
    <submittedName>
        <fullName evidence="3">Uncharacterized protein</fullName>
    </submittedName>
</protein>
<evidence type="ECO:0000313" key="4">
    <source>
        <dbReference type="Proteomes" id="UP000051326"/>
    </source>
</evidence>
<dbReference type="EMBL" id="CYSR01000011">
    <property type="protein sequence ID" value="CUH99246.1"/>
    <property type="molecule type" value="Genomic_DNA"/>
</dbReference>
<keyword evidence="2" id="KW-0472">Membrane</keyword>
<feature type="transmembrane region" description="Helical" evidence="2">
    <location>
        <begin position="67"/>
        <end position="91"/>
    </location>
</feature>
<reference evidence="3 4" key="1">
    <citation type="submission" date="2015-09" db="EMBL/GenBank/DDBJ databases">
        <authorList>
            <consortium name="Swine Surveillance"/>
        </authorList>
    </citation>
    <scope>NUCLEOTIDE SEQUENCE [LARGE SCALE GENOMIC DNA]</scope>
    <source>
        <strain evidence="3 4">CECT 8399</strain>
    </source>
</reference>
<evidence type="ECO:0000256" key="1">
    <source>
        <dbReference type="SAM" id="MobiDB-lite"/>
    </source>
</evidence>